<name>A0ABS9KFR1_9BACT</name>
<comment type="caution">
    <text evidence="3">The sequence shown here is derived from an EMBL/GenBank/DDBJ whole genome shotgun (WGS) entry which is preliminary data.</text>
</comment>
<protein>
    <submittedName>
        <fullName evidence="3">SMP-30/gluconolactonase/LRE family protein</fullName>
    </submittedName>
</protein>
<dbReference type="SUPFAM" id="SSF63829">
    <property type="entry name" value="Calcium-dependent phosphotriesterase"/>
    <property type="match status" value="1"/>
</dbReference>
<dbReference type="InterPro" id="IPR005511">
    <property type="entry name" value="SMP-30"/>
</dbReference>
<reference evidence="3" key="2">
    <citation type="submission" date="2024-05" db="EMBL/GenBank/DDBJ databases">
        <title>Rhodohalobacter halophilus gen. nov., sp. nov., a moderately halophilic member of the family Balneolaceae.</title>
        <authorList>
            <person name="Xia J."/>
        </authorList>
    </citation>
    <scope>NUCLEOTIDE SEQUENCE</scope>
    <source>
        <strain evidence="3">WB101</strain>
    </source>
</reference>
<dbReference type="Pfam" id="PF08450">
    <property type="entry name" value="SGL"/>
    <property type="match status" value="1"/>
</dbReference>
<dbReference type="Proteomes" id="UP001165366">
    <property type="component" value="Unassembled WGS sequence"/>
</dbReference>
<accession>A0ABS9KFR1</accession>
<dbReference type="PANTHER" id="PTHR10907:SF47">
    <property type="entry name" value="REGUCALCIN"/>
    <property type="match status" value="1"/>
</dbReference>
<evidence type="ECO:0000313" key="3">
    <source>
        <dbReference type="EMBL" id="MCG2589697.1"/>
    </source>
</evidence>
<evidence type="ECO:0000259" key="2">
    <source>
        <dbReference type="Pfam" id="PF08450"/>
    </source>
</evidence>
<dbReference type="PRINTS" id="PR01790">
    <property type="entry name" value="SMP30FAMILY"/>
</dbReference>
<evidence type="ECO:0000256" key="1">
    <source>
        <dbReference type="ARBA" id="ARBA00008853"/>
    </source>
</evidence>
<proteinExistence type="inferred from homology"/>
<feature type="domain" description="SMP-30/Gluconolactonase/LRE-like region" evidence="2">
    <location>
        <begin position="17"/>
        <end position="259"/>
    </location>
</feature>
<sequence length="294" mass="32998">MTSTVHAKLEYQTDAHLGEGPVWDEINQKLWWVDILGCTLNCYDPASKENKSFPVGEHIGAAALRKEDGLVLALQSGLAFFDESSETITPVENNFTIGDGTRSNDGKCDPAGRFWLGTLDYDLKEGSGNLFCMNSDLDVEKKLDQLTIPNGMAWNRQNDRFYFIDTIARKLYSYHYEIDTGEISDRSIIYEFADDLGYPDGMTIDSNDKLWIALYGGRKVIQINPKNGHIEFGVLLPVPKPTSCTFGGEDFKTLFITTCREHMDEFEIEKAPLSGSLFSIDLPFSGRPVDRFDG</sequence>
<dbReference type="RefSeq" id="WP_237855057.1">
    <property type="nucleotide sequence ID" value="NZ_JAKLWS010000019.1"/>
</dbReference>
<comment type="similarity">
    <text evidence="1">Belongs to the SMP-30/CGR1 family.</text>
</comment>
<dbReference type="InterPro" id="IPR013658">
    <property type="entry name" value="SGL"/>
</dbReference>
<dbReference type="PANTHER" id="PTHR10907">
    <property type="entry name" value="REGUCALCIN"/>
    <property type="match status" value="1"/>
</dbReference>
<organism evidence="3 4">
    <name type="scientific">Rhodohalobacter sulfatireducens</name>
    <dbReference type="NCBI Taxonomy" id="2911366"/>
    <lineage>
        <taxon>Bacteria</taxon>
        <taxon>Pseudomonadati</taxon>
        <taxon>Balneolota</taxon>
        <taxon>Balneolia</taxon>
        <taxon>Balneolales</taxon>
        <taxon>Balneolaceae</taxon>
        <taxon>Rhodohalobacter</taxon>
    </lineage>
</organism>
<keyword evidence="4" id="KW-1185">Reference proteome</keyword>
<evidence type="ECO:0000313" key="4">
    <source>
        <dbReference type="Proteomes" id="UP001165366"/>
    </source>
</evidence>
<dbReference type="Gene3D" id="2.120.10.30">
    <property type="entry name" value="TolB, C-terminal domain"/>
    <property type="match status" value="1"/>
</dbReference>
<gene>
    <name evidence="3" type="ORF">L6773_14045</name>
</gene>
<dbReference type="EMBL" id="JAKLWS010000019">
    <property type="protein sequence ID" value="MCG2589697.1"/>
    <property type="molecule type" value="Genomic_DNA"/>
</dbReference>
<reference evidence="3" key="1">
    <citation type="submission" date="2022-01" db="EMBL/GenBank/DDBJ databases">
        <authorList>
            <person name="Wang Y."/>
        </authorList>
    </citation>
    <scope>NUCLEOTIDE SEQUENCE</scope>
    <source>
        <strain evidence="3">WB101</strain>
    </source>
</reference>
<dbReference type="InterPro" id="IPR011042">
    <property type="entry name" value="6-blade_b-propeller_TolB-like"/>
</dbReference>